<dbReference type="PANTHER" id="PTHR46513">
    <property type="entry name" value="VITELLOGENIN RECEPTOR-LIKE PROTEIN-RELATED-RELATED"/>
    <property type="match status" value="1"/>
</dbReference>
<dbReference type="Gene3D" id="2.120.10.30">
    <property type="entry name" value="TolB, C-terminal domain"/>
    <property type="match status" value="1"/>
</dbReference>
<reference evidence="4" key="1">
    <citation type="submission" date="2015-02" db="EMBL/GenBank/DDBJ databases">
        <title>Genome sequencing for Strongylocentrotus purpuratus.</title>
        <authorList>
            <person name="Murali S."/>
            <person name="Liu Y."/>
            <person name="Vee V."/>
            <person name="English A."/>
            <person name="Wang M."/>
            <person name="Skinner E."/>
            <person name="Han Y."/>
            <person name="Muzny D.M."/>
            <person name="Worley K.C."/>
            <person name="Gibbs R.A."/>
        </authorList>
    </citation>
    <scope>NUCLEOTIDE SEQUENCE</scope>
</reference>
<dbReference type="PROSITE" id="PS51120">
    <property type="entry name" value="LDLRB"/>
    <property type="match status" value="1"/>
</dbReference>
<dbReference type="RefSeq" id="XP_030841846.1">
    <property type="nucleotide sequence ID" value="XM_030985986.1"/>
</dbReference>
<feature type="compositionally biased region" description="Polar residues" evidence="2">
    <location>
        <begin position="87"/>
        <end position="111"/>
    </location>
</feature>
<dbReference type="EnsemblMetazoa" id="XM_030985986">
    <property type="protein sequence ID" value="XP_030841846"/>
    <property type="gene ID" value="LOC115924150"/>
</dbReference>
<feature type="compositionally biased region" description="Polar residues" evidence="2">
    <location>
        <begin position="137"/>
        <end position="155"/>
    </location>
</feature>
<evidence type="ECO:0000256" key="2">
    <source>
        <dbReference type="SAM" id="MobiDB-lite"/>
    </source>
</evidence>
<keyword evidence="4" id="KW-1185">Reference proteome</keyword>
<name>A0A7M7NUA9_STRPU</name>
<dbReference type="SMART" id="SM00135">
    <property type="entry name" value="LY"/>
    <property type="match status" value="2"/>
</dbReference>
<evidence type="ECO:0000313" key="4">
    <source>
        <dbReference type="Proteomes" id="UP000007110"/>
    </source>
</evidence>
<dbReference type="Proteomes" id="UP000007110">
    <property type="component" value="Unassembled WGS sequence"/>
</dbReference>
<accession>A0A7M7NUA9</accession>
<feature type="compositionally biased region" description="Low complexity" evidence="2">
    <location>
        <begin position="112"/>
        <end position="136"/>
    </location>
</feature>
<feature type="compositionally biased region" description="Polar residues" evidence="2">
    <location>
        <begin position="1"/>
        <end position="30"/>
    </location>
</feature>
<dbReference type="InterPro" id="IPR050778">
    <property type="entry name" value="Cueball_EGF_LRP_Nidogen"/>
</dbReference>
<feature type="region of interest" description="Disordered" evidence="2">
    <location>
        <begin position="1"/>
        <end position="240"/>
    </location>
</feature>
<evidence type="ECO:0000313" key="3">
    <source>
        <dbReference type="EnsemblMetazoa" id="XP_030841846"/>
    </source>
</evidence>
<dbReference type="AlphaFoldDB" id="A0A7M7NUA9"/>
<feature type="compositionally biased region" description="Low complexity" evidence="2">
    <location>
        <begin position="31"/>
        <end position="86"/>
    </location>
</feature>
<feature type="compositionally biased region" description="Low complexity" evidence="2">
    <location>
        <begin position="156"/>
        <end position="211"/>
    </location>
</feature>
<sequence>MSTTGSTASRTITATPSATSREATTNSILDSTTPNPTTTTTSTTSREATTNSLLDSTTPNPTTPTKSTSTQYTTTMSTAGSTASRTITATPSATSREATTNSILDSATPNPTTTTKSTSTQDTTTMSTTGSTASRTITATPSATSREATTNSILDSTTPNPTTTTTSTTSREATTNSLLDSTTPNPTTPTKSTSTQYTTTMSTAGSTASRTITATPSATSREATTNSILDSATPNRTTTTKSTAKIFVTGENGIFVADLRDDLDFTDILHNTAEKPRYITYDSVKKKVYWTDNDTKQVYRADADGGNREEVTFEGSDDLRGIAIAEKSRTLYIANKSQKKITSVSIAQGISDESETDFTSGLSKELYSLEVDEEKGFLYWSMKGEILRKPLNGSGSTETIYLNEELSEITGLSIDLSRDPRRILFFDSVNKRLFDKGVNQSSTIARERTNGNEEREKFRDLRYFHGTRYWLKEGSPIRVMTTDLYTVVTVMTYDRYNSRSITIKKTNVIQKPFQLLIINVNP</sequence>
<dbReference type="InterPro" id="IPR011042">
    <property type="entry name" value="6-blade_b-propeller_TolB-like"/>
</dbReference>
<protein>
    <submittedName>
        <fullName evidence="3">Uncharacterized protein</fullName>
    </submittedName>
</protein>
<dbReference type="SUPFAM" id="SSF63825">
    <property type="entry name" value="YWTD domain"/>
    <property type="match status" value="1"/>
</dbReference>
<dbReference type="OrthoDB" id="5958943at2759"/>
<dbReference type="GeneID" id="115924150"/>
<feature type="compositionally biased region" description="Polar residues" evidence="2">
    <location>
        <begin position="212"/>
        <end position="240"/>
    </location>
</feature>
<dbReference type="PANTHER" id="PTHR46513:SF13">
    <property type="entry name" value="EGF-LIKE DOMAIN-CONTAINING PROTEIN"/>
    <property type="match status" value="1"/>
</dbReference>
<feature type="repeat" description="LDL-receptor class B" evidence="1">
    <location>
        <begin position="286"/>
        <end position="328"/>
    </location>
</feature>
<dbReference type="InParanoid" id="A0A7M7NUA9"/>
<evidence type="ECO:0000256" key="1">
    <source>
        <dbReference type="PROSITE-ProRule" id="PRU00461"/>
    </source>
</evidence>
<proteinExistence type="predicted"/>
<dbReference type="KEGG" id="spu:115924150"/>
<dbReference type="InterPro" id="IPR000033">
    <property type="entry name" value="LDLR_classB_rpt"/>
</dbReference>
<organism evidence="3 4">
    <name type="scientific">Strongylocentrotus purpuratus</name>
    <name type="common">Purple sea urchin</name>
    <dbReference type="NCBI Taxonomy" id="7668"/>
    <lineage>
        <taxon>Eukaryota</taxon>
        <taxon>Metazoa</taxon>
        <taxon>Echinodermata</taxon>
        <taxon>Eleutherozoa</taxon>
        <taxon>Echinozoa</taxon>
        <taxon>Echinoidea</taxon>
        <taxon>Euechinoidea</taxon>
        <taxon>Echinacea</taxon>
        <taxon>Camarodonta</taxon>
        <taxon>Echinidea</taxon>
        <taxon>Strongylocentrotidae</taxon>
        <taxon>Strongylocentrotus</taxon>
    </lineage>
</organism>
<reference evidence="3" key="2">
    <citation type="submission" date="2021-01" db="UniProtKB">
        <authorList>
            <consortium name="EnsemblMetazoa"/>
        </authorList>
    </citation>
    <scope>IDENTIFICATION</scope>
</reference>